<evidence type="ECO:0000256" key="11">
    <source>
        <dbReference type="SAM" id="Phobius"/>
    </source>
</evidence>
<dbReference type="OrthoDB" id="9809567at2"/>
<evidence type="ECO:0000256" key="2">
    <source>
        <dbReference type="ARBA" id="ARBA00004370"/>
    </source>
</evidence>
<dbReference type="PANTHER" id="PTHR45436:SF5">
    <property type="entry name" value="SENSOR HISTIDINE KINASE TRCS"/>
    <property type="match status" value="1"/>
</dbReference>
<dbReference type="InterPro" id="IPR005467">
    <property type="entry name" value="His_kinase_dom"/>
</dbReference>
<dbReference type="GO" id="GO:0000155">
    <property type="term" value="F:phosphorelay sensor kinase activity"/>
    <property type="evidence" value="ECO:0007669"/>
    <property type="project" value="InterPro"/>
</dbReference>
<feature type="transmembrane region" description="Helical" evidence="11">
    <location>
        <begin position="12"/>
        <end position="34"/>
    </location>
</feature>
<dbReference type="InterPro" id="IPR036890">
    <property type="entry name" value="HATPase_C_sf"/>
</dbReference>
<dbReference type="eggNOG" id="COG0642">
    <property type="taxonomic scope" value="Bacteria"/>
</dbReference>
<comment type="subcellular location">
    <subcellularLocation>
        <location evidence="2">Membrane</location>
    </subcellularLocation>
</comment>
<proteinExistence type="predicted"/>
<keyword evidence="10 11" id="KW-0472">Membrane</keyword>
<keyword evidence="7" id="KW-0418">Kinase</keyword>
<dbReference type="PRINTS" id="PR00344">
    <property type="entry name" value="BCTRLSENSOR"/>
</dbReference>
<evidence type="ECO:0000256" key="4">
    <source>
        <dbReference type="ARBA" id="ARBA00022553"/>
    </source>
</evidence>
<dbReference type="InterPro" id="IPR036097">
    <property type="entry name" value="HisK_dim/P_sf"/>
</dbReference>
<dbReference type="EC" id="2.7.13.3" evidence="3"/>
<organism evidence="14 15">
    <name type="scientific">Arenimonas composti TR7-09 = DSM 18010</name>
    <dbReference type="NCBI Taxonomy" id="1121013"/>
    <lineage>
        <taxon>Bacteria</taxon>
        <taxon>Pseudomonadati</taxon>
        <taxon>Pseudomonadota</taxon>
        <taxon>Gammaproteobacteria</taxon>
        <taxon>Lysobacterales</taxon>
        <taxon>Lysobacteraceae</taxon>
        <taxon>Arenimonas</taxon>
    </lineage>
</organism>
<dbReference type="SUPFAM" id="SSF55874">
    <property type="entry name" value="ATPase domain of HSP90 chaperone/DNA topoisomerase II/histidine kinase"/>
    <property type="match status" value="1"/>
</dbReference>
<dbReference type="InterPro" id="IPR003594">
    <property type="entry name" value="HATPase_dom"/>
</dbReference>
<accession>A0A091BIQ9</accession>
<dbReference type="InterPro" id="IPR050428">
    <property type="entry name" value="TCS_sensor_his_kinase"/>
</dbReference>
<dbReference type="AlphaFoldDB" id="A0A091BIQ9"/>
<keyword evidence="15" id="KW-1185">Reference proteome</keyword>
<dbReference type="PROSITE" id="PS50885">
    <property type="entry name" value="HAMP"/>
    <property type="match status" value="1"/>
</dbReference>
<feature type="transmembrane region" description="Helical" evidence="11">
    <location>
        <begin position="165"/>
        <end position="184"/>
    </location>
</feature>
<evidence type="ECO:0000256" key="6">
    <source>
        <dbReference type="ARBA" id="ARBA00022692"/>
    </source>
</evidence>
<keyword evidence="8 11" id="KW-1133">Transmembrane helix</keyword>
<dbReference type="GO" id="GO:0005886">
    <property type="term" value="C:plasma membrane"/>
    <property type="evidence" value="ECO:0007669"/>
    <property type="project" value="TreeGrafter"/>
</dbReference>
<dbReference type="RefSeq" id="WP_026816427.1">
    <property type="nucleotide sequence ID" value="NZ_AUFF01000002.1"/>
</dbReference>
<protein>
    <recommendedName>
        <fullName evidence="3">histidine kinase</fullName>
        <ecNumber evidence="3">2.7.13.3</ecNumber>
    </recommendedName>
</protein>
<evidence type="ECO:0000256" key="8">
    <source>
        <dbReference type="ARBA" id="ARBA00022989"/>
    </source>
</evidence>
<dbReference type="Gene3D" id="3.30.565.10">
    <property type="entry name" value="Histidine kinase-like ATPase, C-terminal domain"/>
    <property type="match status" value="1"/>
</dbReference>
<feature type="domain" description="HAMP" evidence="13">
    <location>
        <begin position="187"/>
        <end position="239"/>
    </location>
</feature>
<evidence type="ECO:0000256" key="7">
    <source>
        <dbReference type="ARBA" id="ARBA00022777"/>
    </source>
</evidence>
<evidence type="ECO:0000256" key="1">
    <source>
        <dbReference type="ARBA" id="ARBA00000085"/>
    </source>
</evidence>
<feature type="domain" description="Histidine kinase" evidence="12">
    <location>
        <begin position="247"/>
        <end position="442"/>
    </location>
</feature>
<evidence type="ECO:0000256" key="10">
    <source>
        <dbReference type="ARBA" id="ARBA00023136"/>
    </source>
</evidence>
<comment type="caution">
    <text evidence="14">The sequence shown here is derived from an EMBL/GenBank/DDBJ whole genome shotgun (WGS) entry which is preliminary data.</text>
</comment>
<dbReference type="Proteomes" id="UP000029391">
    <property type="component" value="Unassembled WGS sequence"/>
</dbReference>
<evidence type="ECO:0000259" key="12">
    <source>
        <dbReference type="PROSITE" id="PS50109"/>
    </source>
</evidence>
<dbReference type="EMBL" id="AWXU01000007">
    <property type="protein sequence ID" value="KFN51397.1"/>
    <property type="molecule type" value="Genomic_DNA"/>
</dbReference>
<name>A0A091BIQ9_9GAMM</name>
<keyword evidence="4" id="KW-0597">Phosphoprotein</keyword>
<keyword evidence="6 11" id="KW-0812">Transmembrane</keyword>
<evidence type="ECO:0000259" key="13">
    <source>
        <dbReference type="PROSITE" id="PS50885"/>
    </source>
</evidence>
<dbReference type="Gene3D" id="1.10.287.130">
    <property type="match status" value="1"/>
</dbReference>
<gene>
    <name evidence="14" type="ORF">P873_03770</name>
</gene>
<dbReference type="STRING" id="1121013.GCA_000426365_01018"/>
<evidence type="ECO:0000313" key="14">
    <source>
        <dbReference type="EMBL" id="KFN51397.1"/>
    </source>
</evidence>
<evidence type="ECO:0000256" key="9">
    <source>
        <dbReference type="ARBA" id="ARBA00023012"/>
    </source>
</evidence>
<dbReference type="PROSITE" id="PS50109">
    <property type="entry name" value="HIS_KIN"/>
    <property type="match status" value="1"/>
</dbReference>
<evidence type="ECO:0000313" key="15">
    <source>
        <dbReference type="Proteomes" id="UP000029391"/>
    </source>
</evidence>
<sequence>MSPLRSLRGRLLAAGIPGIVLAAAGAAWLLGAAFERSALDALDRRLADDLAYVAGALGRDGDGGVHLRRTPSDRRYAGVFSGHYWYVDDGSDDFRSRSLWDHPLALPPRPQGTGDLRYGELAGPRGQTLRTAEQMLRLPGVGAPVRVWVGSDIGELRADVAWFRWQVAAAAALLAATLLIAAAWQVRYGLRPLQGLAEKLALLRRGHAASIDAAALPAEVRPLGEHLEELLRHHERMVQRARESAQDLAHALKTPLAVLASEAEQPGPALPAQVDEQVQRMRRVIERHLAAASPAPAHAETAVAPVLERLLAFMASAFRDRGLAMAADAATGLKFRGTADDLEEMLGNLLENACKWARARLSVRAGRDGDRLWIDVSDDGPGLPPEQRAAVLQRGVRLDERVAGSGLGLAIVLDIAASYGGSLELDDAPGGGLRARLRLPAA</sequence>
<evidence type="ECO:0000256" key="3">
    <source>
        <dbReference type="ARBA" id="ARBA00012438"/>
    </source>
</evidence>
<dbReference type="InterPro" id="IPR003660">
    <property type="entry name" value="HAMP_dom"/>
</dbReference>
<dbReference type="Pfam" id="PF02518">
    <property type="entry name" value="HATPase_c"/>
    <property type="match status" value="1"/>
</dbReference>
<comment type="catalytic activity">
    <reaction evidence="1">
        <text>ATP + protein L-histidine = ADP + protein N-phospho-L-histidine.</text>
        <dbReference type="EC" id="2.7.13.3"/>
    </reaction>
</comment>
<dbReference type="SMART" id="SM00387">
    <property type="entry name" value="HATPase_c"/>
    <property type="match status" value="1"/>
</dbReference>
<dbReference type="SUPFAM" id="SSF47384">
    <property type="entry name" value="Homodimeric domain of signal transducing histidine kinase"/>
    <property type="match status" value="1"/>
</dbReference>
<dbReference type="PANTHER" id="PTHR45436">
    <property type="entry name" value="SENSOR HISTIDINE KINASE YKOH"/>
    <property type="match status" value="1"/>
</dbReference>
<keyword evidence="9" id="KW-0902">Two-component regulatory system</keyword>
<dbReference type="InterPro" id="IPR004358">
    <property type="entry name" value="Sig_transdc_His_kin-like_C"/>
</dbReference>
<reference evidence="14 15" key="1">
    <citation type="submission" date="2013-09" db="EMBL/GenBank/DDBJ databases">
        <title>Genome sequencing of Arenimonas composti.</title>
        <authorList>
            <person name="Chen F."/>
            <person name="Wang G."/>
        </authorList>
    </citation>
    <scope>NUCLEOTIDE SEQUENCE [LARGE SCALE GENOMIC DNA]</scope>
    <source>
        <strain evidence="14 15">TR7-09</strain>
    </source>
</reference>
<keyword evidence="5" id="KW-0808">Transferase</keyword>
<evidence type="ECO:0000256" key="5">
    <source>
        <dbReference type="ARBA" id="ARBA00022679"/>
    </source>
</evidence>